<keyword evidence="14" id="KW-0675">Receptor</keyword>
<keyword evidence="11" id="KW-0472">Membrane</keyword>
<dbReference type="AlphaFoldDB" id="A2EVD1"/>
<dbReference type="GO" id="GO:0004714">
    <property type="term" value="F:transmembrane receptor protein tyrosine kinase activity"/>
    <property type="evidence" value="ECO:0007669"/>
    <property type="project" value="UniProtKB-EC"/>
</dbReference>
<dbReference type="EMBL" id="DS113506">
    <property type="protein sequence ID" value="EAY03377.1"/>
    <property type="molecule type" value="Genomic_DNA"/>
</dbReference>
<dbReference type="InterPro" id="IPR055163">
    <property type="entry name" value="ALK/LTK-like_GRD"/>
</dbReference>
<evidence type="ECO:0000256" key="3">
    <source>
        <dbReference type="ARBA" id="ARBA00022475"/>
    </source>
</evidence>
<organism evidence="17 18">
    <name type="scientific">Trichomonas vaginalis (strain ATCC PRA-98 / G3)</name>
    <dbReference type="NCBI Taxonomy" id="412133"/>
    <lineage>
        <taxon>Eukaryota</taxon>
        <taxon>Metamonada</taxon>
        <taxon>Parabasalia</taxon>
        <taxon>Trichomonadida</taxon>
        <taxon>Trichomonadidae</taxon>
        <taxon>Trichomonas</taxon>
    </lineage>
</organism>
<keyword evidence="18" id="KW-1185">Reference proteome</keyword>
<sequence>MGTYNSVPPNATFFRGAFSGGATDIRLKDGDYYDFDSLKSRIMVAASGGSLEWQLSTPSPAGGLSSNYSITSFKEEGSPLLPIKIFGANQTHPGFSNDIRVLSGKFGIPGYTTNATQDWGGTGGNGYYAGASTLIAGGSTGGSSFISGHLGCDAISNESSSFEDIHHTGQPIHYSNLSFFNTQMIDGKGKTPLPWVHFKPRDYEYEEFYETGRSGNGFVRITVLNEAIVLTCQSIHSLSSFDIFLQVVFFSRA</sequence>
<dbReference type="VEuPathDB" id="TrichDB:TVAGG3_0450120"/>
<protein>
    <recommendedName>
        <fullName evidence="2">receptor protein-tyrosine kinase</fullName>
        <ecNumber evidence="2">2.7.10.1</ecNumber>
    </recommendedName>
</protein>
<proteinExistence type="predicted"/>
<dbReference type="Proteomes" id="UP000001542">
    <property type="component" value="Unassembled WGS sequence"/>
</dbReference>
<dbReference type="VEuPathDB" id="TrichDB:TVAG_489210"/>
<keyword evidence="9" id="KW-0067">ATP-binding</keyword>
<evidence type="ECO:0000256" key="6">
    <source>
        <dbReference type="ARBA" id="ARBA00022729"/>
    </source>
</evidence>
<evidence type="ECO:0000256" key="7">
    <source>
        <dbReference type="ARBA" id="ARBA00022741"/>
    </source>
</evidence>
<evidence type="ECO:0000313" key="17">
    <source>
        <dbReference type="EMBL" id="EAY03377.1"/>
    </source>
</evidence>
<evidence type="ECO:0000256" key="11">
    <source>
        <dbReference type="ARBA" id="ARBA00023136"/>
    </source>
</evidence>
<dbReference type="RefSeq" id="XP_001315600.1">
    <property type="nucleotide sequence ID" value="XM_001315565.1"/>
</dbReference>
<name>A2EVD1_TRIV3</name>
<keyword evidence="8" id="KW-0418">Kinase</keyword>
<gene>
    <name evidence="17" type="ORF">TVAG_489210</name>
</gene>
<keyword evidence="12" id="KW-0829">Tyrosine-protein kinase</keyword>
<evidence type="ECO:0000256" key="4">
    <source>
        <dbReference type="ARBA" id="ARBA00022679"/>
    </source>
</evidence>
<dbReference type="EC" id="2.7.10.1" evidence="2"/>
<dbReference type="GO" id="GO:0005886">
    <property type="term" value="C:plasma membrane"/>
    <property type="evidence" value="ECO:0007669"/>
    <property type="project" value="UniProtKB-SubCell"/>
</dbReference>
<dbReference type="InParanoid" id="A2EVD1"/>
<evidence type="ECO:0000313" key="18">
    <source>
        <dbReference type="Proteomes" id="UP000001542"/>
    </source>
</evidence>
<evidence type="ECO:0000256" key="5">
    <source>
        <dbReference type="ARBA" id="ARBA00022692"/>
    </source>
</evidence>
<dbReference type="KEGG" id="tva:75655651"/>
<evidence type="ECO:0000259" key="16">
    <source>
        <dbReference type="Pfam" id="PF12810"/>
    </source>
</evidence>
<reference evidence="17" key="2">
    <citation type="journal article" date="2007" name="Science">
        <title>Draft genome sequence of the sexually transmitted pathogen Trichomonas vaginalis.</title>
        <authorList>
            <person name="Carlton J.M."/>
            <person name="Hirt R.P."/>
            <person name="Silva J.C."/>
            <person name="Delcher A.L."/>
            <person name="Schatz M."/>
            <person name="Zhao Q."/>
            <person name="Wortman J.R."/>
            <person name="Bidwell S.L."/>
            <person name="Alsmark U.C.M."/>
            <person name="Besteiro S."/>
            <person name="Sicheritz-Ponten T."/>
            <person name="Noel C.J."/>
            <person name="Dacks J.B."/>
            <person name="Foster P.G."/>
            <person name="Simillion C."/>
            <person name="Van de Peer Y."/>
            <person name="Miranda-Saavedra D."/>
            <person name="Barton G.J."/>
            <person name="Westrop G.D."/>
            <person name="Mueller S."/>
            <person name="Dessi D."/>
            <person name="Fiori P.L."/>
            <person name="Ren Q."/>
            <person name="Paulsen I."/>
            <person name="Zhang H."/>
            <person name="Bastida-Corcuera F.D."/>
            <person name="Simoes-Barbosa A."/>
            <person name="Brown M.T."/>
            <person name="Hayes R.D."/>
            <person name="Mukherjee M."/>
            <person name="Okumura C.Y."/>
            <person name="Schneider R."/>
            <person name="Smith A.J."/>
            <person name="Vanacova S."/>
            <person name="Villalvazo M."/>
            <person name="Haas B.J."/>
            <person name="Pertea M."/>
            <person name="Feldblyum T.V."/>
            <person name="Utterback T.R."/>
            <person name="Shu C.L."/>
            <person name="Osoegawa K."/>
            <person name="de Jong P.J."/>
            <person name="Hrdy I."/>
            <person name="Horvathova L."/>
            <person name="Zubacova Z."/>
            <person name="Dolezal P."/>
            <person name="Malik S.B."/>
            <person name="Logsdon J.M. Jr."/>
            <person name="Henze K."/>
            <person name="Gupta A."/>
            <person name="Wang C.C."/>
            <person name="Dunne R.L."/>
            <person name="Upcroft J.A."/>
            <person name="Upcroft P."/>
            <person name="White O."/>
            <person name="Salzberg S.L."/>
            <person name="Tang P."/>
            <person name="Chiu C.-H."/>
            <person name="Lee Y.-S."/>
            <person name="Embley T.M."/>
            <person name="Coombs G.H."/>
            <person name="Mottram J.C."/>
            <person name="Tachezy J."/>
            <person name="Fraser-Liggett C.M."/>
            <person name="Johnson P.J."/>
        </authorList>
    </citation>
    <scope>NUCLEOTIDE SEQUENCE [LARGE SCALE GENOMIC DNA]</scope>
    <source>
        <strain evidence="17">G3</strain>
    </source>
</reference>
<accession>A2EVD1</accession>
<keyword evidence="15" id="KW-0325">Glycoprotein</keyword>
<evidence type="ECO:0000256" key="15">
    <source>
        <dbReference type="ARBA" id="ARBA00023180"/>
    </source>
</evidence>
<dbReference type="GO" id="GO:0005524">
    <property type="term" value="F:ATP binding"/>
    <property type="evidence" value="ECO:0007669"/>
    <property type="project" value="UniProtKB-KW"/>
</dbReference>
<evidence type="ECO:0000256" key="10">
    <source>
        <dbReference type="ARBA" id="ARBA00022989"/>
    </source>
</evidence>
<dbReference type="Pfam" id="PF12810">
    <property type="entry name" value="ALK_LTK_GRD"/>
    <property type="match status" value="1"/>
</dbReference>
<keyword evidence="4" id="KW-0808">Transferase</keyword>
<keyword evidence="3" id="KW-1003">Cell membrane</keyword>
<keyword evidence="10" id="KW-1133">Transmembrane helix</keyword>
<keyword evidence="13" id="KW-1015">Disulfide bond</keyword>
<feature type="domain" description="ALK/LTK-like glycine-rich" evidence="16">
    <location>
        <begin position="15"/>
        <end position="224"/>
    </location>
</feature>
<evidence type="ECO:0000256" key="12">
    <source>
        <dbReference type="ARBA" id="ARBA00023137"/>
    </source>
</evidence>
<reference evidence="17" key="1">
    <citation type="submission" date="2006-10" db="EMBL/GenBank/DDBJ databases">
        <authorList>
            <person name="Amadeo P."/>
            <person name="Zhao Q."/>
            <person name="Wortman J."/>
            <person name="Fraser-Liggett C."/>
            <person name="Carlton J."/>
        </authorList>
    </citation>
    <scope>NUCLEOTIDE SEQUENCE</scope>
    <source>
        <strain evidence="17">G3</strain>
    </source>
</reference>
<evidence type="ECO:0000256" key="8">
    <source>
        <dbReference type="ARBA" id="ARBA00022777"/>
    </source>
</evidence>
<evidence type="ECO:0000256" key="1">
    <source>
        <dbReference type="ARBA" id="ARBA00004251"/>
    </source>
</evidence>
<keyword evidence="7" id="KW-0547">Nucleotide-binding</keyword>
<evidence type="ECO:0000256" key="13">
    <source>
        <dbReference type="ARBA" id="ARBA00023157"/>
    </source>
</evidence>
<evidence type="ECO:0000256" key="14">
    <source>
        <dbReference type="ARBA" id="ARBA00023170"/>
    </source>
</evidence>
<keyword evidence="6" id="KW-0732">Signal</keyword>
<comment type="subcellular location">
    <subcellularLocation>
        <location evidence="1">Cell membrane</location>
        <topology evidence="1">Single-pass type I membrane protein</topology>
    </subcellularLocation>
</comment>
<evidence type="ECO:0000256" key="2">
    <source>
        <dbReference type="ARBA" id="ARBA00011902"/>
    </source>
</evidence>
<evidence type="ECO:0000256" key="9">
    <source>
        <dbReference type="ARBA" id="ARBA00022840"/>
    </source>
</evidence>
<keyword evidence="5" id="KW-0812">Transmembrane</keyword>